<feature type="transmembrane region" description="Helical" evidence="1">
    <location>
        <begin position="12"/>
        <end position="30"/>
    </location>
</feature>
<dbReference type="AlphaFoldDB" id="A0AAN9QP03"/>
<proteinExistence type="predicted"/>
<evidence type="ECO:0000313" key="3">
    <source>
        <dbReference type="Proteomes" id="UP001367508"/>
    </source>
</evidence>
<sequence>MLDFHPRGDMGSFSLVWFIFLSSTLYLANLESRPYRDVMYYPMHLWNLKSVIHENGTMYVPSSYETLKPDSINHALFLESVSSLIYGLNKFTAAIWSRIPVVQLSAGNSKLKTYGGFLFFRHELVGIKVVVLIEQVTYCKSASISSPVRKRERVLEKTSPGIEDFGVAEKRTKESKERIPKNRGQQTCTNITVETLHPHAWMQCHLLSLALAKQKRQEQEVGFKEWRENLAGTKREKKKRGEGSQLQLPPGVEHLCRSGSNKNQFQITRSVEEILHPLSLYLHQNGVLHTVLRDAWPRDCALGATIIPQPLRSYVRITICSA</sequence>
<keyword evidence="3" id="KW-1185">Reference proteome</keyword>
<accession>A0AAN9QP03</accession>
<name>A0AAN9QP03_CANGL</name>
<gene>
    <name evidence="2" type="ORF">VNO77_15057</name>
</gene>
<protein>
    <submittedName>
        <fullName evidence="2">Uncharacterized protein</fullName>
    </submittedName>
</protein>
<reference evidence="2 3" key="1">
    <citation type="submission" date="2024-01" db="EMBL/GenBank/DDBJ databases">
        <title>The genomes of 5 underutilized Papilionoideae crops provide insights into root nodulation and disease resistanc.</title>
        <authorList>
            <person name="Jiang F."/>
        </authorList>
    </citation>
    <scope>NUCLEOTIDE SEQUENCE [LARGE SCALE GENOMIC DNA]</scope>
    <source>
        <strain evidence="2">LVBAO_FW01</strain>
        <tissue evidence="2">Leaves</tissue>
    </source>
</reference>
<comment type="caution">
    <text evidence="2">The sequence shown here is derived from an EMBL/GenBank/DDBJ whole genome shotgun (WGS) entry which is preliminary data.</text>
</comment>
<keyword evidence="1" id="KW-0812">Transmembrane</keyword>
<keyword evidence="1" id="KW-0472">Membrane</keyword>
<evidence type="ECO:0000256" key="1">
    <source>
        <dbReference type="SAM" id="Phobius"/>
    </source>
</evidence>
<dbReference type="EMBL" id="JAYMYQ010000003">
    <property type="protein sequence ID" value="KAK7344870.1"/>
    <property type="molecule type" value="Genomic_DNA"/>
</dbReference>
<organism evidence="2 3">
    <name type="scientific">Canavalia gladiata</name>
    <name type="common">Sword bean</name>
    <name type="synonym">Dolichos gladiatus</name>
    <dbReference type="NCBI Taxonomy" id="3824"/>
    <lineage>
        <taxon>Eukaryota</taxon>
        <taxon>Viridiplantae</taxon>
        <taxon>Streptophyta</taxon>
        <taxon>Embryophyta</taxon>
        <taxon>Tracheophyta</taxon>
        <taxon>Spermatophyta</taxon>
        <taxon>Magnoliopsida</taxon>
        <taxon>eudicotyledons</taxon>
        <taxon>Gunneridae</taxon>
        <taxon>Pentapetalae</taxon>
        <taxon>rosids</taxon>
        <taxon>fabids</taxon>
        <taxon>Fabales</taxon>
        <taxon>Fabaceae</taxon>
        <taxon>Papilionoideae</taxon>
        <taxon>50 kb inversion clade</taxon>
        <taxon>NPAAA clade</taxon>
        <taxon>indigoferoid/millettioid clade</taxon>
        <taxon>Phaseoleae</taxon>
        <taxon>Canavalia</taxon>
    </lineage>
</organism>
<dbReference type="Proteomes" id="UP001367508">
    <property type="component" value="Unassembled WGS sequence"/>
</dbReference>
<evidence type="ECO:0000313" key="2">
    <source>
        <dbReference type="EMBL" id="KAK7344870.1"/>
    </source>
</evidence>
<keyword evidence="1" id="KW-1133">Transmembrane helix</keyword>